<comment type="caution">
    <text evidence="2">The sequence shown here is derived from an EMBL/GenBank/DDBJ whole genome shotgun (WGS) entry which is preliminary data.</text>
</comment>
<dbReference type="Proteomes" id="UP001596031">
    <property type="component" value="Unassembled WGS sequence"/>
</dbReference>
<reference evidence="3" key="1">
    <citation type="journal article" date="2019" name="Int. J. Syst. Evol. Microbiol.">
        <title>The Global Catalogue of Microorganisms (GCM) 10K type strain sequencing project: providing services to taxonomists for standard genome sequencing and annotation.</title>
        <authorList>
            <consortium name="The Broad Institute Genomics Platform"/>
            <consortium name="The Broad Institute Genome Sequencing Center for Infectious Disease"/>
            <person name="Wu L."/>
            <person name="Ma J."/>
        </authorList>
    </citation>
    <scope>NUCLEOTIDE SEQUENCE [LARGE SCALE GENOMIC DNA]</scope>
    <source>
        <strain evidence="3">CCUG 38813</strain>
    </source>
</reference>
<evidence type="ECO:0000313" key="3">
    <source>
        <dbReference type="Proteomes" id="UP001596031"/>
    </source>
</evidence>
<sequence>MQPQPKNPSTQVTPEHVIDEKAGELRRHPGAREVGYGWLRIARPESFPDRVLLVSTLAPLSVTFPLRSADLDHRRASLSAGLYACRHPQQTRDDVEDAAENDNVFTPTAS</sequence>
<dbReference type="EMBL" id="JBHSMS010000055">
    <property type="protein sequence ID" value="MFC5512815.1"/>
    <property type="molecule type" value="Genomic_DNA"/>
</dbReference>
<feature type="region of interest" description="Disordered" evidence="1">
    <location>
        <begin position="86"/>
        <end position="110"/>
    </location>
</feature>
<protein>
    <submittedName>
        <fullName evidence="2">Uncharacterized protein</fullName>
    </submittedName>
</protein>
<name>A0ABW0PJZ5_9BURK</name>
<organism evidence="2 3">
    <name type="scientific">Massilia jejuensis</name>
    <dbReference type="NCBI Taxonomy" id="648894"/>
    <lineage>
        <taxon>Bacteria</taxon>
        <taxon>Pseudomonadati</taxon>
        <taxon>Pseudomonadota</taxon>
        <taxon>Betaproteobacteria</taxon>
        <taxon>Burkholderiales</taxon>
        <taxon>Oxalobacteraceae</taxon>
        <taxon>Telluria group</taxon>
        <taxon>Massilia</taxon>
    </lineage>
</organism>
<gene>
    <name evidence="2" type="ORF">ACFPOU_17060</name>
</gene>
<keyword evidence="3" id="KW-1185">Reference proteome</keyword>
<accession>A0ABW0PJZ5</accession>
<proteinExistence type="predicted"/>
<evidence type="ECO:0000256" key="1">
    <source>
        <dbReference type="SAM" id="MobiDB-lite"/>
    </source>
</evidence>
<evidence type="ECO:0000313" key="2">
    <source>
        <dbReference type="EMBL" id="MFC5512815.1"/>
    </source>
</evidence>
<dbReference type="RefSeq" id="WP_379723807.1">
    <property type="nucleotide sequence ID" value="NZ_JBHSMS010000055.1"/>
</dbReference>